<evidence type="ECO:0000313" key="17">
    <source>
        <dbReference type="Proteomes" id="UP000034664"/>
    </source>
</evidence>
<dbReference type="GO" id="GO:0005829">
    <property type="term" value="C:cytosol"/>
    <property type="evidence" value="ECO:0007669"/>
    <property type="project" value="TreeGrafter"/>
</dbReference>
<keyword evidence="8 13" id="KW-0464">Manganese</keyword>
<dbReference type="PANTHER" id="PTHR31637">
    <property type="entry name" value="2,3-BISPHOSPHOGLYCERATE-INDEPENDENT PHOSPHOGLYCERATE MUTASE"/>
    <property type="match status" value="1"/>
</dbReference>
<dbReference type="Pfam" id="PF06415">
    <property type="entry name" value="iPGM_N"/>
    <property type="match status" value="1"/>
</dbReference>
<comment type="caution">
    <text evidence="16">The sequence shown here is derived from an EMBL/GenBank/DDBJ whole genome shotgun (WGS) entry which is preliminary data.</text>
</comment>
<evidence type="ECO:0000256" key="2">
    <source>
        <dbReference type="ARBA" id="ARBA00001936"/>
    </source>
</evidence>
<comment type="similarity">
    <text evidence="5 10">Belongs to the BPG-independent phosphoglycerate mutase family.</text>
</comment>
<comment type="cofactor">
    <cofactor evidence="2">
        <name>Mn(2+)</name>
        <dbReference type="ChEBI" id="CHEBI:29035"/>
    </cofactor>
</comment>
<dbReference type="CDD" id="cd16010">
    <property type="entry name" value="iPGM"/>
    <property type="match status" value="1"/>
</dbReference>
<feature type="binding site" evidence="13">
    <location>
        <position position="422"/>
    </location>
    <ligand>
        <name>Mn(2+)</name>
        <dbReference type="ChEBI" id="CHEBI:29035"/>
        <label>1</label>
    </ligand>
</feature>
<reference evidence="16 17" key="1">
    <citation type="journal article" date="2015" name="Nature">
        <title>rRNA introns, odd ribosomes, and small enigmatic genomes across a large radiation of phyla.</title>
        <authorList>
            <person name="Brown C.T."/>
            <person name="Hug L.A."/>
            <person name="Thomas B.C."/>
            <person name="Sharon I."/>
            <person name="Castelle C.J."/>
            <person name="Singh A."/>
            <person name="Wilkins M.J."/>
            <person name="Williams K.H."/>
            <person name="Banfield J.F."/>
        </authorList>
    </citation>
    <scope>NUCLEOTIDE SEQUENCE [LARGE SCALE GENOMIC DNA]</scope>
</reference>
<proteinExistence type="inferred from homology"/>
<dbReference type="GO" id="GO:0004619">
    <property type="term" value="F:phosphoglycerate mutase activity"/>
    <property type="evidence" value="ECO:0007669"/>
    <property type="project" value="UniProtKB-UniRule"/>
</dbReference>
<feature type="binding site" evidence="10 12">
    <location>
        <begin position="259"/>
        <end position="262"/>
    </location>
    <ligand>
        <name>substrate</name>
    </ligand>
</feature>
<dbReference type="EMBL" id="LBZM01000036">
    <property type="protein sequence ID" value="KKR71091.1"/>
    <property type="molecule type" value="Genomic_DNA"/>
</dbReference>
<evidence type="ECO:0000256" key="3">
    <source>
        <dbReference type="ARBA" id="ARBA00002315"/>
    </source>
</evidence>
<evidence type="ECO:0000256" key="7">
    <source>
        <dbReference type="ARBA" id="ARBA00023152"/>
    </source>
</evidence>
<dbReference type="InterPro" id="IPR006124">
    <property type="entry name" value="Metalloenzyme"/>
</dbReference>
<dbReference type="SUPFAM" id="SSF64158">
    <property type="entry name" value="2,3-Bisphosphoglycerate-independent phosphoglycerate mutase, substrate-binding domain"/>
    <property type="match status" value="1"/>
</dbReference>
<feature type="binding site" evidence="10 12">
    <location>
        <position position="184"/>
    </location>
    <ligand>
        <name>substrate</name>
    </ligand>
</feature>
<dbReference type="GO" id="GO:0006096">
    <property type="term" value="P:glycolytic process"/>
    <property type="evidence" value="ECO:0007669"/>
    <property type="project" value="UniProtKB-UniRule"/>
</dbReference>
<dbReference type="PANTHER" id="PTHR31637:SF0">
    <property type="entry name" value="2,3-BISPHOSPHOGLYCERATE-INDEPENDENT PHOSPHOGLYCERATE MUTASE"/>
    <property type="match status" value="1"/>
</dbReference>
<dbReference type="PATRIC" id="fig|1618482.3.peg.1069"/>
<comment type="caution">
    <text evidence="10">Lacks conserved residue(s) required for the propagation of feature annotation.</text>
</comment>
<keyword evidence="6 13" id="KW-0479">Metal-binding</keyword>
<comment type="function">
    <text evidence="3 10">Catalyzes the interconversion of 2-phosphoglycerate and 3-phosphoglycerate.</text>
</comment>
<evidence type="ECO:0000256" key="10">
    <source>
        <dbReference type="HAMAP-Rule" id="MF_01038"/>
    </source>
</evidence>
<dbReference type="UniPathway" id="UPA00109">
    <property type="reaction ID" value="UER00186"/>
</dbReference>
<accession>A0A0G0T8K5</accession>
<feature type="binding site" evidence="10 12">
    <location>
        <position position="122"/>
    </location>
    <ligand>
        <name>substrate</name>
    </ligand>
</feature>
<dbReference type="AlphaFoldDB" id="A0A0G0T8K5"/>
<dbReference type="Gene3D" id="3.40.1450.10">
    <property type="entry name" value="BPG-independent phosphoglycerate mutase, domain B"/>
    <property type="match status" value="1"/>
</dbReference>
<evidence type="ECO:0000256" key="5">
    <source>
        <dbReference type="ARBA" id="ARBA00008819"/>
    </source>
</evidence>
<sequence length="534" mass="59543">MKRPVVLLILDGWGVAPPGPGNAISQAQTPHIDRLWRSYPHGILNASGEAAGLPRDEVGNTETGHLNMGAGHVVYQDLPRINMAIADASFYKNDAFIQAINHVRTHKSTLHIMGLIGSGGVHANNEHLYALILLCYEQEMGHIQFHLFTDGRDSLPTSSPQYISAVEDELKRRPVGRIASLIGRYYAMDRDDRWERTEKAYNALTRGEALMSPSAMEAITASHQQGITDEFVQPVLIAKNEQEKGIIKENDAVIFYNFRVDRPRQLTKAFVLEDFDELTNRSKNGSHTFFSLFNKPKGSFSRGVKLKNLFFVTMAEYEKNLPVTIAFPPEPVKYPLGRVFADRGMRQLRAAESEKERFVTFYFNGLREMPFVGEDRLIIQSLQIATYDKAPEMRTREITDGVIERIKQNVYDSIIINFAAPDMVGHTGVIPATITACSVTDECIGKLDQAISHVGGYLIITADHGNCEEMLDRQTQTVNTEHSGNPVPCIIVGPELEGKPRELPEGKLGDIAPTILSIMSINLPVEMTGRNLLE</sequence>
<evidence type="ECO:0000256" key="13">
    <source>
        <dbReference type="PIRSR" id="PIRSR001492-3"/>
    </source>
</evidence>
<gene>
    <name evidence="10" type="primary">gpmI</name>
    <name evidence="16" type="ORF">UU14_C0036G0004</name>
</gene>
<feature type="binding site" evidence="13">
    <location>
        <position position="426"/>
    </location>
    <ligand>
        <name>Mn(2+)</name>
        <dbReference type="ChEBI" id="CHEBI:29035"/>
        <label>1</label>
    </ligand>
</feature>
<comment type="subunit">
    <text evidence="10">Monomer.</text>
</comment>
<dbReference type="InterPro" id="IPR011258">
    <property type="entry name" value="BPG-indep_PGM_N"/>
</dbReference>
<feature type="binding site" evidence="10 12">
    <location>
        <begin position="152"/>
        <end position="153"/>
    </location>
    <ligand>
        <name>substrate</name>
    </ligand>
</feature>
<dbReference type="FunFam" id="3.40.1450.10:FF:000002">
    <property type="entry name" value="2,3-bisphosphoglycerate-independent phosphoglycerate mutase"/>
    <property type="match status" value="1"/>
</dbReference>
<keyword evidence="9 10" id="KW-0413">Isomerase</keyword>
<feature type="domain" description="BPG-independent PGAM N-terminal" evidence="15">
    <location>
        <begin position="81"/>
        <end position="318"/>
    </location>
</feature>
<evidence type="ECO:0000313" key="16">
    <source>
        <dbReference type="EMBL" id="KKR71091.1"/>
    </source>
</evidence>
<comment type="catalytic activity">
    <reaction evidence="1 10">
        <text>(2R)-2-phosphoglycerate = (2R)-3-phosphoglycerate</text>
        <dbReference type="Rhea" id="RHEA:15901"/>
        <dbReference type="ChEBI" id="CHEBI:58272"/>
        <dbReference type="ChEBI" id="CHEBI:58289"/>
        <dbReference type="EC" id="5.4.2.12"/>
    </reaction>
</comment>
<keyword evidence="7 10" id="KW-0324">Glycolysis</keyword>
<dbReference type="Gene3D" id="3.40.720.10">
    <property type="entry name" value="Alkaline Phosphatase, subunit A"/>
    <property type="match status" value="1"/>
</dbReference>
<dbReference type="NCBIfam" id="TIGR01307">
    <property type="entry name" value="pgm_bpd_ind"/>
    <property type="match status" value="1"/>
</dbReference>
<dbReference type="InterPro" id="IPR036646">
    <property type="entry name" value="PGAM_B_sf"/>
</dbReference>
<dbReference type="HAMAP" id="MF_01038">
    <property type="entry name" value="GpmI"/>
    <property type="match status" value="1"/>
</dbReference>
<dbReference type="InterPro" id="IPR017850">
    <property type="entry name" value="Alkaline_phosphatase_core_sf"/>
</dbReference>
<evidence type="ECO:0000256" key="4">
    <source>
        <dbReference type="ARBA" id="ARBA00004798"/>
    </source>
</evidence>
<dbReference type="GO" id="GO:0030145">
    <property type="term" value="F:manganese ion binding"/>
    <property type="evidence" value="ECO:0007669"/>
    <property type="project" value="InterPro"/>
</dbReference>
<dbReference type="SUPFAM" id="SSF53649">
    <property type="entry name" value="Alkaline phosphatase-like"/>
    <property type="match status" value="1"/>
</dbReference>
<feature type="binding site" evidence="10 12">
    <location>
        <position position="190"/>
    </location>
    <ligand>
        <name>substrate</name>
    </ligand>
</feature>
<evidence type="ECO:0000256" key="1">
    <source>
        <dbReference type="ARBA" id="ARBA00000370"/>
    </source>
</evidence>
<evidence type="ECO:0000259" key="15">
    <source>
        <dbReference type="Pfam" id="PF06415"/>
    </source>
</evidence>
<feature type="binding site" evidence="13">
    <location>
        <position position="463"/>
    </location>
    <ligand>
        <name>Mn(2+)</name>
        <dbReference type="ChEBI" id="CHEBI:29035"/>
        <label>2</label>
    </ligand>
</feature>
<feature type="binding site" evidence="13">
    <location>
        <position position="482"/>
    </location>
    <ligand>
        <name>Mn(2+)</name>
        <dbReference type="ChEBI" id="CHEBI:29035"/>
        <label>1</label>
    </ligand>
</feature>
<comment type="pathway">
    <text evidence="4 10">Carbohydrate degradation; glycolysis; pyruvate from D-glyceraldehyde 3-phosphate: step 3/5.</text>
</comment>
<feature type="binding site" evidence="13">
    <location>
        <position position="11"/>
    </location>
    <ligand>
        <name>Mn(2+)</name>
        <dbReference type="ChEBI" id="CHEBI:29035"/>
        <label>2</label>
    </ligand>
</feature>
<dbReference type="Proteomes" id="UP000034664">
    <property type="component" value="Unassembled WGS sequence"/>
</dbReference>
<dbReference type="GO" id="GO:0006007">
    <property type="term" value="P:glucose catabolic process"/>
    <property type="evidence" value="ECO:0007669"/>
    <property type="project" value="InterPro"/>
</dbReference>
<evidence type="ECO:0000256" key="11">
    <source>
        <dbReference type="NCBIfam" id="TIGR01307"/>
    </source>
</evidence>
<evidence type="ECO:0000256" key="9">
    <source>
        <dbReference type="ARBA" id="ARBA00023235"/>
    </source>
</evidence>
<evidence type="ECO:0000256" key="6">
    <source>
        <dbReference type="ARBA" id="ARBA00022723"/>
    </source>
</evidence>
<evidence type="ECO:0000259" key="14">
    <source>
        <dbReference type="Pfam" id="PF01676"/>
    </source>
</evidence>
<evidence type="ECO:0000256" key="8">
    <source>
        <dbReference type="ARBA" id="ARBA00023211"/>
    </source>
</evidence>
<dbReference type="InterPro" id="IPR005995">
    <property type="entry name" value="Pgm_bpd_ind"/>
</dbReference>
<protein>
    <recommendedName>
        <fullName evidence="10 11">2,3-bisphosphoglycerate-independent phosphoglycerate mutase</fullName>
        <shortName evidence="10">BPG-independent PGAM</shortName>
        <shortName evidence="10">Phosphoglyceromutase</shortName>
        <shortName evidence="10">iPGM</shortName>
        <ecNumber evidence="10 11">5.4.2.12</ecNumber>
    </recommendedName>
</protein>
<dbReference type="EC" id="5.4.2.12" evidence="10 11"/>
<name>A0A0G0T8K5_9BACT</name>
<dbReference type="Pfam" id="PF01676">
    <property type="entry name" value="Metalloenzyme"/>
    <property type="match status" value="1"/>
</dbReference>
<dbReference type="PIRSF" id="PIRSF001492">
    <property type="entry name" value="IPGAM"/>
    <property type="match status" value="1"/>
</dbReference>
<organism evidence="16 17">
    <name type="scientific">Candidatus Roizmanbacteria bacterium GW2011_GWB1_40_7</name>
    <dbReference type="NCBI Taxonomy" id="1618482"/>
    <lineage>
        <taxon>Bacteria</taxon>
        <taxon>Candidatus Roizmaniibacteriota</taxon>
    </lineage>
</organism>
<feature type="binding site" evidence="10 12">
    <location>
        <position position="355"/>
    </location>
    <ligand>
        <name>substrate</name>
    </ligand>
</feature>
<evidence type="ECO:0000256" key="12">
    <source>
        <dbReference type="PIRSR" id="PIRSR001492-2"/>
    </source>
</evidence>
<feature type="binding site" evidence="13">
    <location>
        <position position="464"/>
    </location>
    <ligand>
        <name>Mn(2+)</name>
        <dbReference type="ChEBI" id="CHEBI:29035"/>
        <label>2</label>
    </ligand>
</feature>
<feature type="domain" description="Metalloenzyme" evidence="14">
    <location>
        <begin position="4"/>
        <end position="522"/>
    </location>
</feature>